<dbReference type="InterPro" id="IPR043143">
    <property type="entry name" value="Mal/L-sulf/L-lact_DH-like_NADP"/>
</dbReference>
<proteinExistence type="inferred from homology"/>
<sequence>MGLEVGGQVLVTEAELTGFCTTVLEKLKVPPHEAGRIARNLIEADLRGVGSHGVVRFPIYVQRIEDGGSNPAPQVSLARETRTTAVMDGDNGMGQIVGEYAMELAIEKARDGDCAFVSVRNSNHYGAAAYYVEMAARHDMIGLSFTIGGINHMTPWGGAEAMLGNNPFAIAFPTDRDFPVVLDMACSVAARGKIIVAAKDGTPIPGDWASDANGVPTTDAVEALKGFVLPIAGPKGYALTMTVGLLSSMLSGAAFGSEVTHMYEQTTTPQNVGHLFGVLPISSFEDVDIFKQRMGKAIEEMHGARRATGVDRIYVPGEREHLSLLSRRSSGIPLSMAVFAELKEVAERYQVNLEGAGYKEIAAQ</sequence>
<dbReference type="Proteomes" id="UP000324738">
    <property type="component" value="Unassembled WGS sequence"/>
</dbReference>
<dbReference type="RefSeq" id="WP_149300905.1">
    <property type="nucleotide sequence ID" value="NZ_VTWH01000003.1"/>
</dbReference>
<dbReference type="OrthoDB" id="9811519at2"/>
<evidence type="ECO:0000256" key="1">
    <source>
        <dbReference type="ARBA" id="ARBA00006056"/>
    </source>
</evidence>
<comment type="similarity">
    <text evidence="1">Belongs to the LDH2/MDH2 oxidoreductase family.</text>
</comment>
<name>A0A5B0DVM6_9HYPH</name>
<reference evidence="3 4" key="1">
    <citation type="submission" date="2019-08" db="EMBL/GenBank/DDBJ databases">
        <title>Aureimonas fodiniaquatilis sp. nov., isolated from a coal mine wastewater.</title>
        <authorList>
            <person name="Kim W."/>
        </authorList>
    </citation>
    <scope>NUCLEOTIDE SEQUENCE [LARGE SCALE GENOMIC DNA]</scope>
    <source>
        <strain evidence="3 4">CAU 1482</strain>
    </source>
</reference>
<dbReference type="InterPro" id="IPR036111">
    <property type="entry name" value="Mal/L-sulfo/L-lacto_DH-like_sf"/>
</dbReference>
<dbReference type="PANTHER" id="PTHR11091:SF0">
    <property type="entry name" value="MALATE DEHYDROGENASE"/>
    <property type="match status" value="1"/>
</dbReference>
<dbReference type="AlphaFoldDB" id="A0A5B0DVM6"/>
<comment type="caution">
    <text evidence="3">The sequence shown here is derived from an EMBL/GenBank/DDBJ whole genome shotgun (WGS) entry which is preliminary data.</text>
</comment>
<dbReference type="Gene3D" id="3.30.1370.60">
    <property type="entry name" value="Hypothetical oxidoreductase yiak, domain 2"/>
    <property type="match status" value="1"/>
</dbReference>
<organism evidence="3 4">
    <name type="scientific">Aureimonas fodinaquatilis</name>
    <dbReference type="NCBI Taxonomy" id="2565783"/>
    <lineage>
        <taxon>Bacteria</taxon>
        <taxon>Pseudomonadati</taxon>
        <taxon>Pseudomonadota</taxon>
        <taxon>Alphaproteobacteria</taxon>
        <taxon>Hyphomicrobiales</taxon>
        <taxon>Aurantimonadaceae</taxon>
        <taxon>Aureimonas</taxon>
    </lineage>
</organism>
<protein>
    <submittedName>
        <fullName evidence="3">Ldh family oxidoreductase</fullName>
    </submittedName>
</protein>
<dbReference type="Gene3D" id="1.10.1530.10">
    <property type="match status" value="1"/>
</dbReference>
<dbReference type="InterPro" id="IPR043144">
    <property type="entry name" value="Mal/L-sulf/L-lact_DH-like_ah"/>
</dbReference>
<dbReference type="PANTHER" id="PTHR11091">
    <property type="entry name" value="OXIDOREDUCTASE-RELATED"/>
    <property type="match status" value="1"/>
</dbReference>
<dbReference type="GO" id="GO:0016491">
    <property type="term" value="F:oxidoreductase activity"/>
    <property type="evidence" value="ECO:0007669"/>
    <property type="project" value="UniProtKB-KW"/>
</dbReference>
<evidence type="ECO:0000313" key="3">
    <source>
        <dbReference type="EMBL" id="KAA0969620.1"/>
    </source>
</evidence>
<keyword evidence="4" id="KW-1185">Reference proteome</keyword>
<dbReference type="SUPFAM" id="SSF89733">
    <property type="entry name" value="L-sulfolactate dehydrogenase-like"/>
    <property type="match status" value="1"/>
</dbReference>
<keyword evidence="2" id="KW-0560">Oxidoreductase</keyword>
<evidence type="ECO:0000256" key="2">
    <source>
        <dbReference type="ARBA" id="ARBA00023002"/>
    </source>
</evidence>
<dbReference type="EMBL" id="VTWH01000003">
    <property type="protein sequence ID" value="KAA0969620.1"/>
    <property type="molecule type" value="Genomic_DNA"/>
</dbReference>
<gene>
    <name evidence="3" type="ORF">FPY71_13930</name>
</gene>
<accession>A0A5B0DVM6</accession>
<evidence type="ECO:0000313" key="4">
    <source>
        <dbReference type="Proteomes" id="UP000324738"/>
    </source>
</evidence>
<dbReference type="InterPro" id="IPR003767">
    <property type="entry name" value="Malate/L-lactate_DH-like"/>
</dbReference>
<dbReference type="Pfam" id="PF02615">
    <property type="entry name" value="Ldh_2"/>
    <property type="match status" value="1"/>
</dbReference>